<name>A0ACC3SLK5_9PEZI</name>
<proteinExistence type="predicted"/>
<dbReference type="EMBL" id="JAMKPW020000004">
    <property type="protein sequence ID" value="KAK8219164.1"/>
    <property type="molecule type" value="Genomic_DNA"/>
</dbReference>
<accession>A0ACC3SLK5</accession>
<organism evidence="1 2">
    <name type="scientific">Zalaria obscura</name>
    <dbReference type="NCBI Taxonomy" id="2024903"/>
    <lineage>
        <taxon>Eukaryota</taxon>
        <taxon>Fungi</taxon>
        <taxon>Dikarya</taxon>
        <taxon>Ascomycota</taxon>
        <taxon>Pezizomycotina</taxon>
        <taxon>Dothideomycetes</taxon>
        <taxon>Dothideomycetidae</taxon>
        <taxon>Dothideales</taxon>
        <taxon>Zalariaceae</taxon>
        <taxon>Zalaria</taxon>
    </lineage>
</organism>
<gene>
    <name evidence="1" type="ORF">M8818_000895</name>
</gene>
<keyword evidence="2" id="KW-1185">Reference proteome</keyword>
<protein>
    <submittedName>
        <fullName evidence="1">Uncharacterized protein</fullName>
    </submittedName>
</protein>
<evidence type="ECO:0000313" key="2">
    <source>
        <dbReference type="Proteomes" id="UP001320706"/>
    </source>
</evidence>
<sequence>MAFLSGVGLQRERHVRCFDVLVLRVLGLLCRALLRLSGPHTLRVSKELIGSASAKLKELLNSSNGRINLYDDLETVKSFVYWLYTGHVPEIESDTLVRLCLFGKQYEIRDLQNAAMQALYRQSQDNYADFSLTVDFMEDLVDAMADSGESLTRRKSVECPKEYLRPESE</sequence>
<comment type="caution">
    <text evidence="1">The sequence shown here is derived from an EMBL/GenBank/DDBJ whole genome shotgun (WGS) entry which is preliminary data.</text>
</comment>
<dbReference type="Proteomes" id="UP001320706">
    <property type="component" value="Unassembled WGS sequence"/>
</dbReference>
<evidence type="ECO:0000313" key="1">
    <source>
        <dbReference type="EMBL" id="KAK8219164.1"/>
    </source>
</evidence>
<reference evidence="1" key="1">
    <citation type="submission" date="2024-02" db="EMBL/GenBank/DDBJ databases">
        <title>Metagenome Assembled Genome of Zalaria obscura JY119.</title>
        <authorList>
            <person name="Vighnesh L."/>
            <person name="Jagadeeshwari U."/>
            <person name="Venkata Ramana C."/>
            <person name="Sasikala C."/>
        </authorList>
    </citation>
    <scope>NUCLEOTIDE SEQUENCE</scope>
    <source>
        <strain evidence="1">JY119</strain>
    </source>
</reference>